<evidence type="ECO:0000313" key="2">
    <source>
        <dbReference type="EMBL" id="AZN29693.1"/>
    </source>
</evidence>
<accession>A0A3Q8WT33</accession>
<evidence type="ECO:0000313" key="3">
    <source>
        <dbReference type="Proteomes" id="UP000270021"/>
    </source>
</evidence>
<gene>
    <name evidence="2" type="ORF">EJO69_04755</name>
</gene>
<evidence type="ECO:0000256" key="1">
    <source>
        <dbReference type="SAM" id="MobiDB-lite"/>
    </source>
</evidence>
<feature type="compositionally biased region" description="Low complexity" evidence="1">
    <location>
        <begin position="240"/>
        <end position="251"/>
    </location>
</feature>
<name>A0A3Q8WT33_9ACTO</name>
<feature type="compositionally biased region" description="Polar residues" evidence="1">
    <location>
        <begin position="252"/>
        <end position="261"/>
    </location>
</feature>
<reference evidence="2 3" key="1">
    <citation type="submission" date="2018-12" db="EMBL/GenBank/DDBJ databases">
        <title>Complete genome sequence of Flaviflexus salsibiostraticola KCTC 33148.</title>
        <authorList>
            <person name="Bae J.-W."/>
        </authorList>
    </citation>
    <scope>NUCLEOTIDE SEQUENCE [LARGE SCALE GENOMIC DNA]</scope>
    <source>
        <strain evidence="2 3">KCTC 33148</strain>
    </source>
</reference>
<dbReference type="EMBL" id="CP034438">
    <property type="protein sequence ID" value="AZN29693.1"/>
    <property type="molecule type" value="Genomic_DNA"/>
</dbReference>
<proteinExistence type="predicted"/>
<protein>
    <submittedName>
        <fullName evidence="2">Uncharacterized protein</fullName>
    </submittedName>
</protein>
<sequence length="294" mass="30065">MTAKLTSGLAALLLFGLALVALSPSGASLARWSDSTTLVQSDLTAELAPDSRGVTVEPVDLPPAPGSQHSTPGFSFNNGSAVSPAVVRLSNLRLDQSSGGLSAQSYIQLALAYDNGHGPRTCEVLTGELRGGTADPGSYTFLTEPIRGNAVHTGKGYSFRPSLSLEVPAGQTAYVCPLIQYNDDPQPGRAGGFPMPKFDGTSTDIILTYSHSFEAQDGSGTSTARFSLANPLVVGMRSAVEPEPTEAVPAPDSQSPASTPPSHEDDPAAGQPSETGAAVDPAPEESTAAGRGAS</sequence>
<dbReference type="RefSeq" id="WP_126039789.1">
    <property type="nucleotide sequence ID" value="NZ_CP034438.1"/>
</dbReference>
<organism evidence="2 3">
    <name type="scientific">Flaviflexus salsibiostraticola</name>
    <dbReference type="NCBI Taxonomy" id="1282737"/>
    <lineage>
        <taxon>Bacteria</taxon>
        <taxon>Bacillati</taxon>
        <taxon>Actinomycetota</taxon>
        <taxon>Actinomycetes</taxon>
        <taxon>Actinomycetales</taxon>
        <taxon>Actinomycetaceae</taxon>
        <taxon>Flaviflexus</taxon>
    </lineage>
</organism>
<feature type="region of interest" description="Disordered" evidence="1">
    <location>
        <begin position="240"/>
        <end position="294"/>
    </location>
</feature>
<feature type="region of interest" description="Disordered" evidence="1">
    <location>
        <begin position="49"/>
        <end position="69"/>
    </location>
</feature>
<dbReference type="KEGG" id="fsl:EJO69_04755"/>
<keyword evidence="3" id="KW-1185">Reference proteome</keyword>
<dbReference type="Proteomes" id="UP000270021">
    <property type="component" value="Chromosome"/>
</dbReference>
<dbReference type="AlphaFoldDB" id="A0A3Q8WT33"/>